<keyword evidence="6 8" id="KW-0472">Membrane</keyword>
<comment type="caution">
    <text evidence="12">The sequence shown here is derived from an EMBL/GenBank/DDBJ whole genome shotgun (WGS) entry which is preliminary data.</text>
</comment>
<keyword evidence="2 8" id="KW-0813">Transport</keyword>
<evidence type="ECO:0000256" key="5">
    <source>
        <dbReference type="ARBA" id="ARBA00023077"/>
    </source>
</evidence>
<evidence type="ECO:0000256" key="8">
    <source>
        <dbReference type="PROSITE-ProRule" id="PRU01360"/>
    </source>
</evidence>
<reference evidence="12 13" key="1">
    <citation type="submission" date="2019-12" db="EMBL/GenBank/DDBJ databases">
        <authorList>
            <person name="Dong K."/>
        </authorList>
    </citation>
    <scope>NUCLEOTIDE SEQUENCE [LARGE SCALE GENOMIC DNA]</scope>
    <source>
        <strain evidence="12 13">JCM 31225</strain>
    </source>
</reference>
<dbReference type="InterPro" id="IPR039426">
    <property type="entry name" value="TonB-dep_rcpt-like"/>
</dbReference>
<sequence length="1164" mass="130448">MKKNSHAISHVPIPHYFKWLLMVKFILVLITAFAAHAMASETKAQNMVSMRYKDINLKNLLISIEEQTNVSFIYSDNAIQHIRVSDIHVQQKDWKELLQPILQEKDFQMSMVGKNRFLIRKATEMQSLMATGTVVDQHNKPLAAVSVKEKGTNRSSSTNSEGQFSLEVSDANAILVISYVSFLSQEVPFQEAPLRVSLQEDLAQLEEVVVVGYGTQKRINLTGSVASISGEQLANRPVVNATQSLQGTMPGLNVSVNGNTKPGQSFKLNVRGTGNLSGSDQPYVLVDGMEMSLADVNPADIENISVLKDASASAIYGSRAAYGVILVTTKKGSAGRKQINFSSNTGFTSPVNLPDMVNSVEFANYFNAATFNALGTKQYSDEKIALLQQYIDDPNSVSIFPEINSNNYSNWENSANGVANTDWFNFHYKPYAIRQNYTMNLSGGNEGAQFYVSGGMYNEDGALRYADIDYKRYNFNVSVNSQLADFIKLKSNVKYTHSKNSTPLAGYEGLFFHNLARMRPNVSPYDFYGNFTEQSFVPYLQSGSEDRYNNGTLVILGGLEISPLKNWKIFADLNLRQTNFEGSTLKLPGTIYGVDNTPILVNRSEYDIPLTGSYARNMYNQTYLTPNIYTNYKIDLDAHKIDLTAGFQQEYNQWKELNTSATELISFDRPGTDLATGTKSSREVRNHWATRGFFARINYNYNNKFLLELNGRYDGSSRFAKENRWGFFPSVSAAYNISEEAIVKDNLPWLNQLKLRGSYGNLGNQAGANMYAYLESMNIVVPNLGAGGRYYFGDDRESYIQAPAAFNPHITWEKVQSSNIGIDYALIDNKLSGTIEWYQRNTRDMLGPSRDVADMFGATPPQSNNADLRTRGWELSVKWKDNISEELSYDLGLMLTDFRSIVTKYQNPTRFNPASAWYEGKVVGEIWGFKAHDLLKTQEEATAYNALNRSYLSARDWLPGDVKYLDINNDNKIDIGANRVGDMGDYSIIGNSSARYNFSVSGGVNWKNWGLSMLWQGIGKQEFLPGALDAYFWGSGSLAQVTVFQEHLDYFSESNPDGYYPNPYASPVGAISSFANKTQSPSSRYIQNASYIRLKNLTVQYTFNKDWTKRMHINRLSLFGTGENLLTFTKLANMFDPETIVGGNGTGKIYPLSKVFSFGLNVTF</sequence>
<name>A0A6N8KXH5_9SPHI</name>
<accession>A0A6N8KXH5</accession>
<evidence type="ECO:0000256" key="7">
    <source>
        <dbReference type="ARBA" id="ARBA00023237"/>
    </source>
</evidence>
<feature type="domain" description="TonB-dependent receptor plug" evidence="11">
    <location>
        <begin position="220"/>
        <end position="324"/>
    </location>
</feature>
<evidence type="ECO:0000259" key="10">
    <source>
        <dbReference type="Pfam" id="PF00593"/>
    </source>
</evidence>
<dbReference type="InterPro" id="IPR012910">
    <property type="entry name" value="Plug_dom"/>
</dbReference>
<dbReference type="InterPro" id="IPR000531">
    <property type="entry name" value="Beta-barrel_TonB"/>
</dbReference>
<dbReference type="Gene3D" id="2.170.130.10">
    <property type="entry name" value="TonB-dependent receptor, plug domain"/>
    <property type="match status" value="1"/>
</dbReference>
<evidence type="ECO:0000256" key="3">
    <source>
        <dbReference type="ARBA" id="ARBA00022452"/>
    </source>
</evidence>
<dbReference type="InterPro" id="IPR023996">
    <property type="entry name" value="TonB-dep_OMP_SusC/RagA"/>
</dbReference>
<dbReference type="InterPro" id="IPR023997">
    <property type="entry name" value="TonB-dep_OMP_SusC/RagA_CS"/>
</dbReference>
<evidence type="ECO:0000256" key="6">
    <source>
        <dbReference type="ARBA" id="ARBA00023136"/>
    </source>
</evidence>
<dbReference type="SUPFAM" id="SSF56935">
    <property type="entry name" value="Porins"/>
    <property type="match status" value="1"/>
</dbReference>
<dbReference type="NCBIfam" id="TIGR04057">
    <property type="entry name" value="SusC_RagA_signa"/>
    <property type="match status" value="1"/>
</dbReference>
<comment type="subcellular location">
    <subcellularLocation>
        <location evidence="1 8">Cell outer membrane</location>
        <topology evidence="1 8">Multi-pass membrane protein</topology>
    </subcellularLocation>
</comment>
<gene>
    <name evidence="12" type="ORF">GQF63_01100</name>
</gene>
<dbReference type="NCBIfam" id="TIGR04056">
    <property type="entry name" value="OMP_RagA_SusC"/>
    <property type="match status" value="1"/>
</dbReference>
<dbReference type="Pfam" id="PF13715">
    <property type="entry name" value="CarbopepD_reg_2"/>
    <property type="match status" value="1"/>
</dbReference>
<dbReference type="SUPFAM" id="SSF49464">
    <property type="entry name" value="Carboxypeptidase regulatory domain-like"/>
    <property type="match status" value="1"/>
</dbReference>
<dbReference type="OrthoDB" id="604358at2"/>
<evidence type="ECO:0000313" key="12">
    <source>
        <dbReference type="EMBL" id="MVZ60608.1"/>
    </source>
</evidence>
<evidence type="ECO:0000259" key="11">
    <source>
        <dbReference type="Pfam" id="PF07715"/>
    </source>
</evidence>
<dbReference type="InterPro" id="IPR036942">
    <property type="entry name" value="Beta-barrel_TonB_sf"/>
</dbReference>
<feature type="domain" description="TonB-dependent receptor-like beta-barrel" evidence="10">
    <location>
        <begin position="535"/>
        <end position="1124"/>
    </location>
</feature>
<keyword evidence="5 9" id="KW-0798">TonB box</keyword>
<keyword evidence="3 8" id="KW-1134">Transmembrane beta strand</keyword>
<evidence type="ECO:0000256" key="1">
    <source>
        <dbReference type="ARBA" id="ARBA00004571"/>
    </source>
</evidence>
<evidence type="ECO:0000313" key="13">
    <source>
        <dbReference type="Proteomes" id="UP000435036"/>
    </source>
</evidence>
<keyword evidence="7 8" id="KW-0998">Cell outer membrane</keyword>
<keyword evidence="4 8" id="KW-0812">Transmembrane</keyword>
<dbReference type="AlphaFoldDB" id="A0A6N8KXH5"/>
<dbReference type="Pfam" id="PF07715">
    <property type="entry name" value="Plug"/>
    <property type="match status" value="1"/>
</dbReference>
<dbReference type="Proteomes" id="UP000435036">
    <property type="component" value="Unassembled WGS sequence"/>
</dbReference>
<dbReference type="InterPro" id="IPR008969">
    <property type="entry name" value="CarboxyPept-like_regulatory"/>
</dbReference>
<dbReference type="Gene3D" id="2.40.170.20">
    <property type="entry name" value="TonB-dependent receptor, beta-barrel domain"/>
    <property type="match status" value="1"/>
</dbReference>
<dbReference type="RefSeq" id="WP_160367245.1">
    <property type="nucleotide sequence ID" value="NZ_WSQA01000001.1"/>
</dbReference>
<dbReference type="InterPro" id="IPR037066">
    <property type="entry name" value="Plug_dom_sf"/>
</dbReference>
<comment type="similarity">
    <text evidence="8 9">Belongs to the TonB-dependent receptor family.</text>
</comment>
<dbReference type="EMBL" id="WSQA01000001">
    <property type="protein sequence ID" value="MVZ60608.1"/>
    <property type="molecule type" value="Genomic_DNA"/>
</dbReference>
<dbReference type="PROSITE" id="PS52016">
    <property type="entry name" value="TONB_DEPENDENT_REC_3"/>
    <property type="match status" value="1"/>
</dbReference>
<evidence type="ECO:0000256" key="2">
    <source>
        <dbReference type="ARBA" id="ARBA00022448"/>
    </source>
</evidence>
<evidence type="ECO:0000256" key="4">
    <source>
        <dbReference type="ARBA" id="ARBA00022692"/>
    </source>
</evidence>
<protein>
    <submittedName>
        <fullName evidence="12">SusC/RagA family TonB-linked outer membrane protein</fullName>
    </submittedName>
</protein>
<dbReference type="Pfam" id="PF00593">
    <property type="entry name" value="TonB_dep_Rec_b-barrel"/>
    <property type="match status" value="1"/>
</dbReference>
<organism evidence="12 13">
    <name type="scientific">Sphingobacterium humi</name>
    <dbReference type="NCBI Taxonomy" id="1796905"/>
    <lineage>
        <taxon>Bacteria</taxon>
        <taxon>Pseudomonadati</taxon>
        <taxon>Bacteroidota</taxon>
        <taxon>Sphingobacteriia</taxon>
        <taxon>Sphingobacteriales</taxon>
        <taxon>Sphingobacteriaceae</taxon>
        <taxon>Sphingobacterium</taxon>
    </lineage>
</organism>
<proteinExistence type="inferred from homology"/>
<evidence type="ECO:0000256" key="9">
    <source>
        <dbReference type="RuleBase" id="RU003357"/>
    </source>
</evidence>
<keyword evidence="13" id="KW-1185">Reference proteome</keyword>
<dbReference type="GO" id="GO:0009279">
    <property type="term" value="C:cell outer membrane"/>
    <property type="evidence" value="ECO:0007669"/>
    <property type="project" value="UniProtKB-SubCell"/>
</dbReference>